<evidence type="ECO:0000313" key="3">
    <source>
        <dbReference type="EMBL" id="KAK7803406.1"/>
    </source>
</evidence>
<evidence type="ECO:0000256" key="2">
    <source>
        <dbReference type="SAM" id="SignalP"/>
    </source>
</evidence>
<proteinExistence type="predicted"/>
<organism evidence="3 4">
    <name type="scientific">Myodes glareolus</name>
    <name type="common">Bank vole</name>
    <name type="synonym">Clethrionomys glareolus</name>
    <dbReference type="NCBI Taxonomy" id="447135"/>
    <lineage>
        <taxon>Eukaryota</taxon>
        <taxon>Metazoa</taxon>
        <taxon>Chordata</taxon>
        <taxon>Craniata</taxon>
        <taxon>Vertebrata</taxon>
        <taxon>Euteleostomi</taxon>
        <taxon>Mammalia</taxon>
        <taxon>Eutheria</taxon>
        <taxon>Euarchontoglires</taxon>
        <taxon>Glires</taxon>
        <taxon>Rodentia</taxon>
        <taxon>Myomorpha</taxon>
        <taxon>Muroidea</taxon>
        <taxon>Cricetidae</taxon>
        <taxon>Arvicolinae</taxon>
        <taxon>Myodes</taxon>
    </lineage>
</organism>
<evidence type="ECO:0000313" key="4">
    <source>
        <dbReference type="Proteomes" id="UP001488838"/>
    </source>
</evidence>
<feature type="chain" id="PRO_5043653968" description="Secreted protein" evidence="2">
    <location>
        <begin position="18"/>
        <end position="64"/>
    </location>
</feature>
<feature type="region of interest" description="Disordered" evidence="1">
    <location>
        <begin position="22"/>
        <end position="42"/>
    </location>
</feature>
<reference evidence="3 4" key="1">
    <citation type="journal article" date="2023" name="bioRxiv">
        <title>Conserved and derived expression patterns and positive selection on dental genes reveal complex evolutionary context of ever-growing rodent molars.</title>
        <authorList>
            <person name="Calamari Z.T."/>
            <person name="Song A."/>
            <person name="Cohen E."/>
            <person name="Akter M."/>
            <person name="Roy R.D."/>
            <person name="Hallikas O."/>
            <person name="Christensen M.M."/>
            <person name="Li P."/>
            <person name="Marangoni P."/>
            <person name="Jernvall J."/>
            <person name="Klein O.D."/>
        </authorList>
    </citation>
    <scope>NUCLEOTIDE SEQUENCE [LARGE SCALE GENOMIC DNA]</scope>
    <source>
        <strain evidence="3">V071</strain>
    </source>
</reference>
<accession>A0AAW0HPD4</accession>
<protein>
    <recommendedName>
        <fullName evidence="5">Secreted protein</fullName>
    </recommendedName>
</protein>
<sequence>MATVRACCLIFPSFTCWLIPPEREEADSEQPEEEHNKSVHVAGLSWLKPGSVQPFSKEEKTVAT</sequence>
<evidence type="ECO:0008006" key="5">
    <source>
        <dbReference type="Google" id="ProtNLM"/>
    </source>
</evidence>
<dbReference type="EMBL" id="JBBHLL010000420">
    <property type="protein sequence ID" value="KAK7803406.1"/>
    <property type="molecule type" value="Genomic_DNA"/>
</dbReference>
<evidence type="ECO:0000256" key="1">
    <source>
        <dbReference type="SAM" id="MobiDB-lite"/>
    </source>
</evidence>
<gene>
    <name evidence="3" type="ORF">U0070_007115</name>
</gene>
<feature type="signal peptide" evidence="2">
    <location>
        <begin position="1"/>
        <end position="17"/>
    </location>
</feature>
<dbReference type="AlphaFoldDB" id="A0AAW0HPD4"/>
<keyword evidence="4" id="KW-1185">Reference proteome</keyword>
<comment type="caution">
    <text evidence="3">The sequence shown here is derived from an EMBL/GenBank/DDBJ whole genome shotgun (WGS) entry which is preliminary data.</text>
</comment>
<name>A0AAW0HPD4_MYOGA</name>
<dbReference type="Proteomes" id="UP001488838">
    <property type="component" value="Unassembled WGS sequence"/>
</dbReference>
<keyword evidence="2" id="KW-0732">Signal</keyword>